<feature type="transmembrane region" description="Helical" evidence="7">
    <location>
        <begin position="243"/>
        <end position="263"/>
    </location>
</feature>
<feature type="region of interest" description="Disordered" evidence="6">
    <location>
        <begin position="1"/>
        <end position="27"/>
    </location>
</feature>
<feature type="transmembrane region" description="Helical" evidence="7">
    <location>
        <begin position="107"/>
        <end position="134"/>
    </location>
</feature>
<evidence type="ECO:0000256" key="2">
    <source>
        <dbReference type="ARBA" id="ARBA00022475"/>
    </source>
</evidence>
<feature type="compositionally biased region" description="Low complexity" evidence="6">
    <location>
        <begin position="13"/>
        <end position="27"/>
    </location>
</feature>
<feature type="transmembrane region" description="Helical" evidence="7">
    <location>
        <begin position="146"/>
        <end position="164"/>
    </location>
</feature>
<comment type="caution">
    <text evidence="8">The sequence shown here is derived from an EMBL/GenBank/DDBJ whole genome shotgun (WGS) entry which is preliminary data.</text>
</comment>
<keyword evidence="2" id="KW-1003">Cell membrane</keyword>
<gene>
    <name evidence="8" type="ORF">JOC58_001489</name>
</gene>
<feature type="transmembrane region" description="Helical" evidence="7">
    <location>
        <begin position="170"/>
        <end position="193"/>
    </location>
</feature>
<feature type="transmembrane region" description="Helical" evidence="7">
    <location>
        <begin position="64"/>
        <end position="87"/>
    </location>
</feature>
<dbReference type="InterPro" id="IPR002293">
    <property type="entry name" value="AA/rel_permease1"/>
</dbReference>
<feature type="transmembrane region" description="Helical" evidence="7">
    <location>
        <begin position="402"/>
        <end position="430"/>
    </location>
</feature>
<comment type="subcellular location">
    <subcellularLocation>
        <location evidence="1">Cell membrane</location>
        <topology evidence="1">Multi-pass membrane protein</topology>
    </subcellularLocation>
</comment>
<evidence type="ECO:0000256" key="4">
    <source>
        <dbReference type="ARBA" id="ARBA00022989"/>
    </source>
</evidence>
<evidence type="ECO:0000256" key="7">
    <source>
        <dbReference type="SAM" id="Phobius"/>
    </source>
</evidence>
<dbReference type="PANTHER" id="PTHR42770:SF13">
    <property type="entry name" value="L-METHIONINE_BRANCHED-CHAIN AMINO ACID EXPORTER YJEH"/>
    <property type="match status" value="1"/>
</dbReference>
<dbReference type="Proteomes" id="UP001185028">
    <property type="component" value="Unassembled WGS sequence"/>
</dbReference>
<evidence type="ECO:0000256" key="1">
    <source>
        <dbReference type="ARBA" id="ARBA00004651"/>
    </source>
</evidence>
<organism evidence="8 9">
    <name type="scientific">Paenibacillus hunanensis</name>
    <dbReference type="NCBI Taxonomy" id="539262"/>
    <lineage>
        <taxon>Bacteria</taxon>
        <taxon>Bacillati</taxon>
        <taxon>Bacillota</taxon>
        <taxon>Bacilli</taxon>
        <taxon>Bacillales</taxon>
        <taxon>Paenibacillaceae</taxon>
        <taxon>Paenibacillus</taxon>
    </lineage>
</organism>
<reference evidence="8 9" key="1">
    <citation type="submission" date="2023-07" db="EMBL/GenBank/DDBJ databases">
        <title>Genomic Encyclopedia of Type Strains, Phase IV (KMG-IV): sequencing the most valuable type-strain genomes for metagenomic binning, comparative biology and taxonomic classification.</title>
        <authorList>
            <person name="Goeker M."/>
        </authorList>
    </citation>
    <scope>NUCLEOTIDE SEQUENCE [LARGE SCALE GENOMIC DNA]</scope>
    <source>
        <strain evidence="8 9">DSM 22170</strain>
    </source>
</reference>
<dbReference type="PIRSF" id="PIRSF006060">
    <property type="entry name" value="AA_transporter"/>
    <property type="match status" value="1"/>
</dbReference>
<evidence type="ECO:0000256" key="3">
    <source>
        <dbReference type="ARBA" id="ARBA00022692"/>
    </source>
</evidence>
<evidence type="ECO:0000313" key="9">
    <source>
        <dbReference type="Proteomes" id="UP001185028"/>
    </source>
</evidence>
<dbReference type="EMBL" id="JAVDQH010000004">
    <property type="protein sequence ID" value="MDR6243602.1"/>
    <property type="molecule type" value="Genomic_DNA"/>
</dbReference>
<dbReference type="Gene3D" id="1.20.1740.10">
    <property type="entry name" value="Amino acid/polyamine transporter I"/>
    <property type="match status" value="1"/>
</dbReference>
<keyword evidence="4 7" id="KW-1133">Transmembrane helix</keyword>
<dbReference type="Pfam" id="PF13520">
    <property type="entry name" value="AA_permease_2"/>
    <property type="match status" value="1"/>
</dbReference>
<protein>
    <submittedName>
        <fullName evidence="8">Amino acid efflux transporter</fullName>
    </submittedName>
</protein>
<feature type="transmembrane region" description="Helical" evidence="7">
    <location>
        <begin position="284"/>
        <end position="310"/>
    </location>
</feature>
<proteinExistence type="predicted"/>
<feature type="transmembrane region" description="Helical" evidence="7">
    <location>
        <begin position="339"/>
        <end position="361"/>
    </location>
</feature>
<accession>A0ABU1IWH4</accession>
<keyword evidence="5 7" id="KW-0472">Membrane</keyword>
<dbReference type="PANTHER" id="PTHR42770">
    <property type="entry name" value="AMINO ACID TRANSPORTER-RELATED"/>
    <property type="match status" value="1"/>
</dbReference>
<feature type="transmembrane region" description="Helical" evidence="7">
    <location>
        <begin position="205"/>
        <end position="223"/>
    </location>
</feature>
<evidence type="ECO:0000313" key="8">
    <source>
        <dbReference type="EMBL" id="MDR6243602.1"/>
    </source>
</evidence>
<keyword evidence="9" id="KW-1185">Reference proteome</keyword>
<evidence type="ECO:0000256" key="6">
    <source>
        <dbReference type="SAM" id="MobiDB-lite"/>
    </source>
</evidence>
<sequence>MTISRHTVAGERSASTSTPTTSSTSQLTRHINMPQAVALYIGAVVGSGILITPGITARMAGPSALIAWGCMALLILPLALSMGLLSARYPNAGGVSHFVSLAFGPRIGALIGWFFLMSVPIGAPVAALTGAGYLTAALGWSEPIRILIAAALLLISLSINWVGFQLAGKIQVIVVGAIIVVLGVAIIVALPDMRVANFTPFMPHGWFPVGQSAAMLFWCFIGWEAVSHLSEEFENPQKAAVRGVIIAASIVGLLYLLTAIVTIGTQSYLSGADASLAHLIGSRLGWWGAILSGLTAACICTATCIAYIGAASRVAFALSRNGYAARRFSHLSPRFRTPIVGISFLALCFVIILSLYSTGLLKLELLLQLPNSSFILTYLAGCAAGIRLLWKEQLGRWISSISFLFTLIVFPFTGWAILYPLTITIIFWLFTRKGAKRHSKSTP</sequence>
<name>A0ABU1IWH4_9BACL</name>
<feature type="transmembrane region" description="Helical" evidence="7">
    <location>
        <begin position="37"/>
        <end position="57"/>
    </location>
</feature>
<evidence type="ECO:0000256" key="5">
    <source>
        <dbReference type="ARBA" id="ARBA00023136"/>
    </source>
</evidence>
<keyword evidence="3 7" id="KW-0812">Transmembrane</keyword>
<dbReference type="InterPro" id="IPR050367">
    <property type="entry name" value="APC_superfamily"/>
</dbReference>